<evidence type="ECO:0000313" key="2">
    <source>
        <dbReference type="EMBL" id="OGG41230.1"/>
    </source>
</evidence>
<feature type="compositionally biased region" description="Polar residues" evidence="1">
    <location>
        <begin position="241"/>
        <end position="267"/>
    </location>
</feature>
<sequence length="633" mass="65185">MRHGSYSVKLLRLTLILLLAFGWIFSGWPQIWNNPPFPPKVEHARAAAPAGVIVGWPGTEASIPAGWSRVTDFDGFFLKSVPNSSTNPGTATSTATTHTHTSPTHNHTQDAHSHTSNTASGAPSATIAKHTAGGDSLLSTDTHTHTVPNSSSDTATNQTTAATLSSTSNDPPYSEVIWIQSNGTADIPDTAIGFFNSASLPSGWTAVSPGKFLKGATAASDPGADGGADNHTHTSSHNHTQDANGHTSASSGSDTPANDQGTSNPANSAVAHSHSITWGTTVATNQAADGNVATASYLPPYHALVGVQNTNGTPDLPENIIAVWRGSLADIPANWVLADGTNGTPNLLDRFVMSTSTANLGNTGGSQGHSHTATTHTHTQDSHTHALTLNDPSLTAQKRTNNNSGPGGSNAAHTHSSTSAGTTATNQTATMSVDSTSDTRPPFVEVAFIQYQPPAASLTFTVSTNNFPTITPGSAVFATTTLSVDTNNTSGWNVTVSRDDADTTLDLDTDATVNITDQAVWVPGAATTTAGNAVRISSLDSSGDVLGLRVMTASGTTAFRAGSWWGTTDAYVDSATTLWAGLPSTAKQIGNSSVSCSGTNCALNTVLYYLDVPSTQKTGAYSGGITYTATMNP</sequence>
<proteinExistence type="predicted"/>
<protein>
    <submittedName>
        <fullName evidence="2">Uncharacterized protein</fullName>
    </submittedName>
</protein>
<feature type="region of interest" description="Disordered" evidence="1">
    <location>
        <begin position="84"/>
        <end position="172"/>
    </location>
</feature>
<organism evidence="2 3">
    <name type="scientific">Candidatus Kaiserbacteria bacterium GWA2_50_9</name>
    <dbReference type="NCBI Taxonomy" id="1798474"/>
    <lineage>
        <taxon>Bacteria</taxon>
        <taxon>Candidatus Kaiseribacteriota</taxon>
    </lineage>
</organism>
<feature type="compositionally biased region" description="Polar residues" evidence="1">
    <location>
        <begin position="390"/>
        <end position="400"/>
    </location>
</feature>
<feature type="compositionally biased region" description="Low complexity" evidence="1">
    <location>
        <begin position="84"/>
        <end position="106"/>
    </location>
</feature>
<dbReference type="STRING" id="1798474.A2118_02505"/>
<feature type="region of interest" description="Disordered" evidence="1">
    <location>
        <begin position="217"/>
        <end position="272"/>
    </location>
</feature>
<feature type="region of interest" description="Disordered" evidence="1">
    <location>
        <begin position="359"/>
        <end position="437"/>
    </location>
</feature>
<dbReference type="Proteomes" id="UP000179014">
    <property type="component" value="Unassembled WGS sequence"/>
</dbReference>
<reference evidence="2 3" key="1">
    <citation type="journal article" date="2016" name="Nat. Commun.">
        <title>Thousands of microbial genomes shed light on interconnected biogeochemical processes in an aquifer system.</title>
        <authorList>
            <person name="Anantharaman K."/>
            <person name="Brown C.T."/>
            <person name="Hug L.A."/>
            <person name="Sharon I."/>
            <person name="Castelle C.J."/>
            <person name="Probst A.J."/>
            <person name="Thomas B.C."/>
            <person name="Singh A."/>
            <person name="Wilkins M.J."/>
            <person name="Karaoz U."/>
            <person name="Brodie E.L."/>
            <person name="Williams K.H."/>
            <person name="Hubbard S.S."/>
            <person name="Banfield J.F."/>
        </authorList>
    </citation>
    <scope>NUCLEOTIDE SEQUENCE [LARGE SCALE GENOMIC DNA]</scope>
</reference>
<dbReference type="EMBL" id="MFKN01000003">
    <property type="protein sequence ID" value="OGG41230.1"/>
    <property type="molecule type" value="Genomic_DNA"/>
</dbReference>
<accession>A0A1F6BWD0</accession>
<evidence type="ECO:0000256" key="1">
    <source>
        <dbReference type="SAM" id="MobiDB-lite"/>
    </source>
</evidence>
<dbReference type="AlphaFoldDB" id="A0A1F6BWD0"/>
<feature type="compositionally biased region" description="Polar residues" evidence="1">
    <location>
        <begin position="137"/>
        <end position="171"/>
    </location>
</feature>
<comment type="caution">
    <text evidence="2">The sequence shown here is derived from an EMBL/GenBank/DDBJ whole genome shotgun (WGS) entry which is preliminary data.</text>
</comment>
<dbReference type="SUPFAM" id="SSF88874">
    <property type="entry name" value="Receptor-binding domain of short tail fibre protein gp12"/>
    <property type="match status" value="1"/>
</dbReference>
<feature type="compositionally biased region" description="Polar residues" evidence="1">
    <location>
        <begin position="114"/>
        <end position="123"/>
    </location>
</feature>
<gene>
    <name evidence="2" type="ORF">A2118_02505</name>
</gene>
<feature type="compositionally biased region" description="Low complexity" evidence="1">
    <location>
        <begin position="368"/>
        <end position="377"/>
    </location>
</feature>
<evidence type="ECO:0000313" key="3">
    <source>
        <dbReference type="Proteomes" id="UP000179014"/>
    </source>
</evidence>
<feature type="compositionally biased region" description="Low complexity" evidence="1">
    <location>
        <begin position="401"/>
        <end position="432"/>
    </location>
</feature>
<name>A0A1F6BWD0_9BACT</name>
<feature type="compositionally biased region" description="Low complexity" evidence="1">
    <location>
        <begin position="217"/>
        <end position="238"/>
    </location>
</feature>